<dbReference type="SUPFAM" id="SSF56601">
    <property type="entry name" value="beta-lactamase/transpeptidase-like"/>
    <property type="match status" value="1"/>
</dbReference>
<sequence length="377" mass="42487">MKKLLILICFVLFSMLHLYAQESDLSKLDEVVDQYYPDSQAPGIILQISKYGMGTGYAKGRGIANLETGEQIDSLTNFRLASVSKQFTALAVFLLEANGQLKLTDKIRKYLPTLPEETASVEVQHLLNHSSGLVDYENYIPENQKEQLSDRSVLELISRIDSVYFPAGRQFRYSNTGYCLLALLVEQVSGKSYADFMRDEVFRELDMKHSQIMVPGAQVRNRAYGYHLENGKFTFADQSITSATKGDGGVYTSAYDYARGSTSLIYALQLAEGLVTEYPNLFMEVKPGIRYGFGFFFGKDQHGDQVLFHSGESTGFHNVVLNFPNKKLTISAFSNRDDLQIAPFFQDVLQILEVDIQGIGTNDLFTWLSNVYAHRIH</sequence>
<dbReference type="PANTHER" id="PTHR46825:SF9">
    <property type="entry name" value="BETA-LACTAMASE-RELATED DOMAIN-CONTAINING PROTEIN"/>
    <property type="match status" value="1"/>
</dbReference>
<dbReference type="Pfam" id="PF00144">
    <property type="entry name" value="Beta-lactamase"/>
    <property type="match status" value="1"/>
</dbReference>
<feature type="chain" id="PRO_5009286291" evidence="1">
    <location>
        <begin position="21"/>
        <end position="377"/>
    </location>
</feature>
<feature type="domain" description="Beta-lactamase-related" evidence="2">
    <location>
        <begin position="32"/>
        <end position="338"/>
    </location>
</feature>
<dbReference type="InterPro" id="IPR001466">
    <property type="entry name" value="Beta-lactam-related"/>
</dbReference>
<evidence type="ECO:0000256" key="1">
    <source>
        <dbReference type="SAM" id="SignalP"/>
    </source>
</evidence>
<evidence type="ECO:0000313" key="4">
    <source>
        <dbReference type="Proteomes" id="UP000236731"/>
    </source>
</evidence>
<dbReference type="AlphaFoldDB" id="A0A1H5UL93"/>
<dbReference type="Proteomes" id="UP000236731">
    <property type="component" value="Unassembled WGS sequence"/>
</dbReference>
<reference evidence="4" key="1">
    <citation type="submission" date="2016-10" db="EMBL/GenBank/DDBJ databases">
        <authorList>
            <person name="Varghese N."/>
            <person name="Submissions S."/>
        </authorList>
    </citation>
    <scope>NUCLEOTIDE SEQUENCE [LARGE SCALE GENOMIC DNA]</scope>
    <source>
        <strain evidence="4">DSM 22361</strain>
    </source>
</reference>
<evidence type="ECO:0000259" key="2">
    <source>
        <dbReference type="Pfam" id="PF00144"/>
    </source>
</evidence>
<dbReference type="OrthoDB" id="9798166at2"/>
<dbReference type="RefSeq" id="WP_103905325.1">
    <property type="nucleotide sequence ID" value="NZ_CP049246.1"/>
</dbReference>
<dbReference type="InterPro" id="IPR050491">
    <property type="entry name" value="AmpC-like"/>
</dbReference>
<keyword evidence="1" id="KW-0732">Signal</keyword>
<dbReference type="PANTHER" id="PTHR46825">
    <property type="entry name" value="D-ALANYL-D-ALANINE-CARBOXYPEPTIDASE/ENDOPEPTIDASE AMPH"/>
    <property type="match status" value="1"/>
</dbReference>
<evidence type="ECO:0000313" key="3">
    <source>
        <dbReference type="EMBL" id="SEF75027.1"/>
    </source>
</evidence>
<dbReference type="InterPro" id="IPR012338">
    <property type="entry name" value="Beta-lactam/transpept-like"/>
</dbReference>
<name>A0A1H5UL93_9SPHI</name>
<feature type="signal peptide" evidence="1">
    <location>
        <begin position="1"/>
        <end position="20"/>
    </location>
</feature>
<protein>
    <submittedName>
        <fullName evidence="3">CubicO group peptidase, beta-lactamase class C family</fullName>
    </submittedName>
</protein>
<accession>A0A1H5UL93</accession>
<proteinExistence type="predicted"/>
<dbReference type="Gene3D" id="3.40.710.10">
    <property type="entry name" value="DD-peptidase/beta-lactamase superfamily"/>
    <property type="match status" value="1"/>
</dbReference>
<keyword evidence="4" id="KW-1185">Reference proteome</keyword>
<dbReference type="EMBL" id="FNUT01000002">
    <property type="protein sequence ID" value="SEF75027.1"/>
    <property type="molecule type" value="Genomic_DNA"/>
</dbReference>
<gene>
    <name evidence="3" type="ORF">SAMN05421877_102315</name>
</gene>
<organism evidence="3 4">
    <name type="scientific">Sphingobacterium lactis</name>
    <dbReference type="NCBI Taxonomy" id="797291"/>
    <lineage>
        <taxon>Bacteria</taxon>
        <taxon>Pseudomonadati</taxon>
        <taxon>Bacteroidota</taxon>
        <taxon>Sphingobacteriia</taxon>
        <taxon>Sphingobacteriales</taxon>
        <taxon>Sphingobacteriaceae</taxon>
        <taxon>Sphingobacterium</taxon>
    </lineage>
</organism>